<dbReference type="EC" id="1.14.11.-" evidence="5"/>
<dbReference type="InterPro" id="IPR003819">
    <property type="entry name" value="TauD/TfdA-like"/>
</dbReference>
<dbReference type="SUPFAM" id="SSF51197">
    <property type="entry name" value="Clavaminate synthase-like"/>
    <property type="match status" value="1"/>
</dbReference>
<dbReference type="RefSeq" id="WP_031129366.1">
    <property type="nucleotide sequence ID" value="NZ_CP017316.1"/>
</dbReference>
<dbReference type="InterPro" id="IPR050411">
    <property type="entry name" value="AlphaKG_dependent_hydroxylases"/>
</dbReference>
<reference evidence="5 6" key="1">
    <citation type="submission" date="2016-09" db="EMBL/GenBank/DDBJ databases">
        <title>Streptomyces rubrolavendulae MJM4426 Genome sequencing and assembly.</title>
        <authorList>
            <person name="Kim J.-G."/>
        </authorList>
    </citation>
    <scope>NUCLEOTIDE SEQUENCE [LARGE SCALE GENOMIC DNA]</scope>
    <source>
        <strain evidence="5 6">MJM4426</strain>
    </source>
</reference>
<keyword evidence="5" id="KW-0223">Dioxygenase</keyword>
<proteinExistence type="predicted"/>
<organism evidence="5 6">
    <name type="scientific">Streptomyces rubrolavendulae</name>
    <dbReference type="NCBI Taxonomy" id="285473"/>
    <lineage>
        <taxon>Bacteria</taxon>
        <taxon>Bacillati</taxon>
        <taxon>Actinomycetota</taxon>
        <taxon>Actinomycetes</taxon>
        <taxon>Kitasatosporales</taxon>
        <taxon>Streptomycetaceae</taxon>
        <taxon>Streptomyces</taxon>
    </lineage>
</organism>
<evidence type="ECO:0000313" key="6">
    <source>
        <dbReference type="Proteomes" id="UP000095349"/>
    </source>
</evidence>
<dbReference type="KEGG" id="srn:A4G23_02273"/>
<gene>
    <name evidence="5" type="primary">tfdA</name>
    <name evidence="5" type="ORF">A4G23_02273</name>
</gene>
<dbReference type="GO" id="GO:0051213">
    <property type="term" value="F:dioxygenase activity"/>
    <property type="evidence" value="ECO:0007669"/>
    <property type="project" value="UniProtKB-KW"/>
</dbReference>
<dbReference type="Proteomes" id="UP000095349">
    <property type="component" value="Chromosome"/>
</dbReference>
<evidence type="ECO:0000256" key="1">
    <source>
        <dbReference type="ARBA" id="ARBA00001954"/>
    </source>
</evidence>
<dbReference type="EMBL" id="CP017316">
    <property type="protein sequence ID" value="AOT59431.1"/>
    <property type="molecule type" value="Genomic_DNA"/>
</dbReference>
<sequence length="269" mass="30196">MTEYTAEYTVTAMKPFGAVVEARREETDLGALDVAAVRALVAEHRVVVLRRFRAFADKDDLVAYARRWGSILSWNFGEVLDLEVHADPKDYVFTPGPVPYHWDGAFAEKTPTHQVFQCVKAPARGTGGRTTFCDTAKVLDGLPAATRAVWERLGITYRKEKTAHYGGHITAPLVQRHPHTGAPVVRYAEPLAPEDFLSPLFLDVEGLPEGTAPEDFFAEIRERLYDADVMYEHAWEDGDYVITDNHALLHGRTAFTQGSPRHLRRVHVL</sequence>
<dbReference type="InterPro" id="IPR042098">
    <property type="entry name" value="TauD-like_sf"/>
</dbReference>
<dbReference type="AlphaFoldDB" id="A0A1D8G1W7"/>
<evidence type="ECO:0000256" key="3">
    <source>
        <dbReference type="ARBA" id="ARBA00023004"/>
    </source>
</evidence>
<dbReference type="OrthoDB" id="581608at2"/>
<dbReference type="PANTHER" id="PTHR10696:SF53">
    <property type="entry name" value="TYROSINE ISONITRILE DESATURASE"/>
    <property type="match status" value="1"/>
</dbReference>
<accession>A0A1D8G1W7</accession>
<keyword evidence="2 5" id="KW-0560">Oxidoreductase</keyword>
<evidence type="ECO:0000259" key="4">
    <source>
        <dbReference type="Pfam" id="PF02668"/>
    </source>
</evidence>
<keyword evidence="6" id="KW-1185">Reference proteome</keyword>
<dbReference type="PATRIC" id="fig|285473.5.peg.2376"/>
<dbReference type="PANTHER" id="PTHR10696">
    <property type="entry name" value="GAMMA-BUTYROBETAINE HYDROXYLASE-RELATED"/>
    <property type="match status" value="1"/>
</dbReference>
<protein>
    <submittedName>
        <fullName evidence="5">Alpha-ketoglutarate-dependent 2,4-dichlorophenoxyacetate dioxygenase</fullName>
        <ecNumber evidence="5">1.14.11.-</ecNumber>
    </submittedName>
</protein>
<dbReference type="Gene3D" id="3.60.130.10">
    <property type="entry name" value="Clavaminate synthase-like"/>
    <property type="match status" value="1"/>
</dbReference>
<name>A0A1D8G1W7_9ACTN</name>
<dbReference type="Pfam" id="PF02668">
    <property type="entry name" value="TauD"/>
    <property type="match status" value="1"/>
</dbReference>
<dbReference type="STRING" id="285473.A4G23_02273"/>
<feature type="domain" description="TauD/TfdA-like" evidence="4">
    <location>
        <begin position="15"/>
        <end position="266"/>
    </location>
</feature>
<dbReference type="GeneID" id="91403820"/>
<keyword evidence="3" id="KW-0408">Iron</keyword>
<comment type="cofactor">
    <cofactor evidence="1">
        <name>Fe(2+)</name>
        <dbReference type="ChEBI" id="CHEBI:29033"/>
    </cofactor>
</comment>
<evidence type="ECO:0000313" key="5">
    <source>
        <dbReference type="EMBL" id="AOT59431.1"/>
    </source>
</evidence>
<dbReference type="SMR" id="A0A1D8G1W7"/>
<evidence type="ECO:0000256" key="2">
    <source>
        <dbReference type="ARBA" id="ARBA00023002"/>
    </source>
</evidence>